<gene>
    <name evidence="6" type="ORF">O3P69_008847</name>
</gene>
<organism evidence="6 7">
    <name type="scientific">Scylla paramamosain</name>
    <name type="common">Mud crab</name>
    <dbReference type="NCBI Taxonomy" id="85552"/>
    <lineage>
        <taxon>Eukaryota</taxon>
        <taxon>Metazoa</taxon>
        <taxon>Ecdysozoa</taxon>
        <taxon>Arthropoda</taxon>
        <taxon>Crustacea</taxon>
        <taxon>Multicrustacea</taxon>
        <taxon>Malacostraca</taxon>
        <taxon>Eumalacostraca</taxon>
        <taxon>Eucarida</taxon>
        <taxon>Decapoda</taxon>
        <taxon>Pleocyemata</taxon>
        <taxon>Brachyura</taxon>
        <taxon>Eubrachyura</taxon>
        <taxon>Portunoidea</taxon>
        <taxon>Portunidae</taxon>
        <taxon>Portuninae</taxon>
        <taxon>Scylla</taxon>
    </lineage>
</organism>
<proteinExistence type="predicted"/>
<dbReference type="GO" id="GO:0031012">
    <property type="term" value="C:extracellular matrix"/>
    <property type="evidence" value="ECO:0007669"/>
    <property type="project" value="TreeGrafter"/>
</dbReference>
<dbReference type="AlphaFoldDB" id="A0AAW0TNU1"/>
<keyword evidence="3" id="KW-0732">Signal</keyword>
<accession>A0AAW0TNU1</accession>
<reference evidence="6 7" key="1">
    <citation type="submission" date="2023-03" db="EMBL/GenBank/DDBJ databases">
        <title>High-quality genome of Scylla paramamosain provides insights in environmental adaptation.</title>
        <authorList>
            <person name="Zhang L."/>
        </authorList>
    </citation>
    <scope>NUCLEOTIDE SEQUENCE [LARGE SCALE GENOMIC DNA]</scope>
    <source>
        <strain evidence="6">LZ_2023a</strain>
        <tissue evidence="6">Muscle</tissue>
    </source>
</reference>
<evidence type="ECO:0000256" key="2">
    <source>
        <dbReference type="ARBA" id="ARBA00022525"/>
    </source>
</evidence>
<keyword evidence="7" id="KW-1185">Reference proteome</keyword>
<keyword evidence="2" id="KW-0964">Secreted</keyword>
<dbReference type="Gene3D" id="2.20.100.10">
    <property type="entry name" value="Thrombospondin type-1 (TSP1) repeat"/>
    <property type="match status" value="3"/>
</dbReference>
<dbReference type="InterPro" id="IPR036383">
    <property type="entry name" value="TSP1_rpt_sf"/>
</dbReference>
<dbReference type="PANTHER" id="PTHR13723:SF281">
    <property type="entry name" value="PAPILIN"/>
    <property type="match status" value="1"/>
</dbReference>
<evidence type="ECO:0000256" key="1">
    <source>
        <dbReference type="ARBA" id="ARBA00004613"/>
    </source>
</evidence>
<feature type="compositionally biased region" description="Basic and acidic residues" evidence="5">
    <location>
        <begin position="10"/>
        <end position="25"/>
    </location>
</feature>
<dbReference type="PROSITE" id="PS50092">
    <property type="entry name" value="TSP1"/>
    <property type="match status" value="3"/>
</dbReference>
<comment type="caution">
    <text evidence="6">The sequence shown here is derived from an EMBL/GenBank/DDBJ whole genome shotgun (WGS) entry which is preliminary data.</text>
</comment>
<dbReference type="PANTHER" id="PTHR13723">
    <property type="entry name" value="ADAMTS A DISINTEGRIN AND METALLOPROTEASE WITH THROMBOSPONDIN MOTIFS PROTEASE"/>
    <property type="match status" value="1"/>
</dbReference>
<dbReference type="GO" id="GO:0006508">
    <property type="term" value="P:proteolysis"/>
    <property type="evidence" value="ECO:0007669"/>
    <property type="project" value="TreeGrafter"/>
</dbReference>
<protein>
    <recommendedName>
        <fullName evidence="8">PLAC domain-containing protein</fullName>
    </recommendedName>
</protein>
<feature type="compositionally biased region" description="Low complexity" evidence="5">
    <location>
        <begin position="35"/>
        <end position="47"/>
    </location>
</feature>
<dbReference type="Pfam" id="PF19030">
    <property type="entry name" value="TSP1_ADAMTS"/>
    <property type="match status" value="3"/>
</dbReference>
<dbReference type="EMBL" id="JARAKH010000027">
    <property type="protein sequence ID" value="KAK8389380.1"/>
    <property type="molecule type" value="Genomic_DNA"/>
</dbReference>
<dbReference type="SMART" id="SM00209">
    <property type="entry name" value="TSP1"/>
    <property type="match status" value="3"/>
</dbReference>
<keyword evidence="4" id="KW-0677">Repeat</keyword>
<evidence type="ECO:0000256" key="4">
    <source>
        <dbReference type="ARBA" id="ARBA00022737"/>
    </source>
</evidence>
<evidence type="ECO:0000256" key="5">
    <source>
        <dbReference type="SAM" id="MobiDB-lite"/>
    </source>
</evidence>
<comment type="subcellular location">
    <subcellularLocation>
        <location evidence="1">Secreted</location>
    </subcellularLocation>
</comment>
<evidence type="ECO:0008006" key="8">
    <source>
        <dbReference type="Google" id="ProtNLM"/>
    </source>
</evidence>
<dbReference type="GO" id="GO:0005576">
    <property type="term" value="C:extracellular region"/>
    <property type="evidence" value="ECO:0007669"/>
    <property type="project" value="UniProtKB-SubCell"/>
</dbReference>
<dbReference type="SUPFAM" id="SSF82895">
    <property type="entry name" value="TSP-1 type 1 repeat"/>
    <property type="match status" value="3"/>
</dbReference>
<evidence type="ECO:0000313" key="7">
    <source>
        <dbReference type="Proteomes" id="UP001487740"/>
    </source>
</evidence>
<evidence type="ECO:0000256" key="3">
    <source>
        <dbReference type="ARBA" id="ARBA00022729"/>
    </source>
</evidence>
<dbReference type="InterPro" id="IPR000884">
    <property type="entry name" value="TSP1_rpt"/>
</dbReference>
<evidence type="ECO:0000313" key="6">
    <source>
        <dbReference type="EMBL" id="KAK8389380.1"/>
    </source>
</evidence>
<dbReference type="InterPro" id="IPR050439">
    <property type="entry name" value="ADAMTS_ADAMTS-like"/>
</dbReference>
<dbReference type="FunFam" id="2.20.100.10:FF:000005">
    <property type="entry name" value="ADAM metallopeptidase with thrombospondin type 1 motif 9"/>
    <property type="match status" value="2"/>
</dbReference>
<sequence>MPSSTPVTTEKTKIIDHFSNEKVATETEAPVGVAPPTKQTEQTTPEELATEGPLSRTEQPTVLEEPVKKKHIEEEAEATMLEEPLRDVTPDNDTDAQEEERPQGIAVDKIDVEDFEVIEIVELPAKGKKKKMRKKVLLHTGVEAVDALHNLAEETASHATPAPMPDTAGNTIVPQHRWSFGSWSECTVECGGGSREREVVCEAVTNTTTSIVDASLCPRPRPSSLQPCNTEECGEWVAGNWGECSAKCGTGERVRDVHCPKDLLCPASEQPYEVEPCNPEPCVQWVVGPWSLCTRQCGGGYQIRHVKCVDVRTQEASKACVREERPKHKMACHNQRCPKNRRGQQRRCRDRLDTKLCRRLKHMCTTKFFLVKCCRTCLRRPG</sequence>
<name>A0AAW0TNU1_SCYPA</name>
<dbReference type="GO" id="GO:0004222">
    <property type="term" value="F:metalloendopeptidase activity"/>
    <property type="evidence" value="ECO:0007669"/>
    <property type="project" value="TreeGrafter"/>
</dbReference>
<feature type="region of interest" description="Disordered" evidence="5">
    <location>
        <begin position="1"/>
        <end position="104"/>
    </location>
</feature>
<dbReference type="GO" id="GO:0030198">
    <property type="term" value="P:extracellular matrix organization"/>
    <property type="evidence" value="ECO:0007669"/>
    <property type="project" value="TreeGrafter"/>
</dbReference>
<dbReference type="Proteomes" id="UP001487740">
    <property type="component" value="Unassembled WGS sequence"/>
</dbReference>